<evidence type="ECO:0000256" key="1">
    <source>
        <dbReference type="SAM" id="MobiDB-lite"/>
    </source>
</evidence>
<feature type="region of interest" description="Disordered" evidence="1">
    <location>
        <begin position="66"/>
        <end position="89"/>
    </location>
</feature>
<evidence type="ECO:0000313" key="2">
    <source>
        <dbReference type="EMBL" id="OJJ64705.1"/>
    </source>
</evidence>
<organism evidence="2 3">
    <name type="scientific">Aspergillus sydowii CBS 593.65</name>
    <dbReference type="NCBI Taxonomy" id="1036612"/>
    <lineage>
        <taxon>Eukaryota</taxon>
        <taxon>Fungi</taxon>
        <taxon>Dikarya</taxon>
        <taxon>Ascomycota</taxon>
        <taxon>Pezizomycotina</taxon>
        <taxon>Eurotiomycetes</taxon>
        <taxon>Eurotiomycetidae</taxon>
        <taxon>Eurotiales</taxon>
        <taxon>Aspergillaceae</taxon>
        <taxon>Aspergillus</taxon>
        <taxon>Aspergillus subgen. Nidulantes</taxon>
    </lineage>
</organism>
<proteinExistence type="predicted"/>
<feature type="compositionally biased region" description="Basic and acidic residues" evidence="1">
    <location>
        <begin position="68"/>
        <end position="77"/>
    </location>
</feature>
<dbReference type="GeneID" id="63761289"/>
<accession>A0A1L9TZ76</accession>
<dbReference type="Proteomes" id="UP000184356">
    <property type="component" value="Unassembled WGS sequence"/>
</dbReference>
<dbReference type="AlphaFoldDB" id="A0A1L9TZ76"/>
<gene>
    <name evidence="2" type="ORF">ASPSYDRAFT_342655</name>
</gene>
<dbReference type="RefSeq" id="XP_040708511.1">
    <property type="nucleotide sequence ID" value="XM_040845216.1"/>
</dbReference>
<dbReference type="EMBL" id="KV878582">
    <property type="protein sequence ID" value="OJJ64705.1"/>
    <property type="molecule type" value="Genomic_DNA"/>
</dbReference>
<dbReference type="VEuPathDB" id="FungiDB:ASPSYDRAFT_342655"/>
<sequence>MRIGVYPPHSQHSRTQALRRGRRCHKVCPASLITLRHFLAVNPSRGSQMALFAAVASTMGLGLNLQESRVRNPDRRPFNQSPPTKRSSDLCQLHRSIGIFRLRANSNSCPGLGKAHFAPRLAASLSDTL</sequence>
<keyword evidence="3" id="KW-1185">Reference proteome</keyword>
<reference evidence="3" key="1">
    <citation type="journal article" date="2017" name="Genome Biol.">
        <title>Comparative genomics reveals high biological diversity and specific adaptations in the industrially and medically important fungal genus Aspergillus.</title>
        <authorList>
            <person name="de Vries R.P."/>
            <person name="Riley R."/>
            <person name="Wiebenga A."/>
            <person name="Aguilar-Osorio G."/>
            <person name="Amillis S."/>
            <person name="Uchima C.A."/>
            <person name="Anderluh G."/>
            <person name="Asadollahi M."/>
            <person name="Askin M."/>
            <person name="Barry K."/>
            <person name="Battaglia E."/>
            <person name="Bayram O."/>
            <person name="Benocci T."/>
            <person name="Braus-Stromeyer S.A."/>
            <person name="Caldana C."/>
            <person name="Canovas D."/>
            <person name="Cerqueira G.C."/>
            <person name="Chen F."/>
            <person name="Chen W."/>
            <person name="Choi C."/>
            <person name="Clum A."/>
            <person name="Dos Santos R.A."/>
            <person name="Damasio A.R."/>
            <person name="Diallinas G."/>
            <person name="Emri T."/>
            <person name="Fekete E."/>
            <person name="Flipphi M."/>
            <person name="Freyberg S."/>
            <person name="Gallo A."/>
            <person name="Gournas C."/>
            <person name="Habgood R."/>
            <person name="Hainaut M."/>
            <person name="Harispe M.L."/>
            <person name="Henrissat B."/>
            <person name="Hilden K.S."/>
            <person name="Hope R."/>
            <person name="Hossain A."/>
            <person name="Karabika E."/>
            <person name="Karaffa L."/>
            <person name="Karanyi Z."/>
            <person name="Krasevec N."/>
            <person name="Kuo A."/>
            <person name="Kusch H."/>
            <person name="LaButti K."/>
            <person name="Lagendijk E.L."/>
            <person name="Lapidus A."/>
            <person name="Levasseur A."/>
            <person name="Lindquist E."/>
            <person name="Lipzen A."/>
            <person name="Logrieco A.F."/>
            <person name="MacCabe A."/>
            <person name="Maekelae M.R."/>
            <person name="Malavazi I."/>
            <person name="Melin P."/>
            <person name="Meyer V."/>
            <person name="Mielnichuk N."/>
            <person name="Miskei M."/>
            <person name="Molnar A.P."/>
            <person name="Mule G."/>
            <person name="Ngan C.Y."/>
            <person name="Orejas M."/>
            <person name="Orosz E."/>
            <person name="Ouedraogo J.P."/>
            <person name="Overkamp K.M."/>
            <person name="Park H.-S."/>
            <person name="Perrone G."/>
            <person name="Piumi F."/>
            <person name="Punt P.J."/>
            <person name="Ram A.F."/>
            <person name="Ramon A."/>
            <person name="Rauscher S."/>
            <person name="Record E."/>
            <person name="Riano-Pachon D.M."/>
            <person name="Robert V."/>
            <person name="Roehrig J."/>
            <person name="Ruller R."/>
            <person name="Salamov A."/>
            <person name="Salih N.S."/>
            <person name="Samson R.A."/>
            <person name="Sandor E."/>
            <person name="Sanguinetti M."/>
            <person name="Schuetze T."/>
            <person name="Sepcic K."/>
            <person name="Shelest E."/>
            <person name="Sherlock G."/>
            <person name="Sophianopoulou V."/>
            <person name="Squina F.M."/>
            <person name="Sun H."/>
            <person name="Susca A."/>
            <person name="Todd R.B."/>
            <person name="Tsang A."/>
            <person name="Unkles S.E."/>
            <person name="van de Wiele N."/>
            <person name="van Rossen-Uffink D."/>
            <person name="Oliveira J.V."/>
            <person name="Vesth T.C."/>
            <person name="Visser J."/>
            <person name="Yu J.-H."/>
            <person name="Zhou M."/>
            <person name="Andersen M.R."/>
            <person name="Archer D.B."/>
            <person name="Baker S.E."/>
            <person name="Benoit I."/>
            <person name="Brakhage A.A."/>
            <person name="Braus G.H."/>
            <person name="Fischer R."/>
            <person name="Frisvad J.C."/>
            <person name="Goldman G.H."/>
            <person name="Houbraken J."/>
            <person name="Oakley B."/>
            <person name="Pocsi I."/>
            <person name="Scazzocchio C."/>
            <person name="Seiboth B."/>
            <person name="vanKuyk P.A."/>
            <person name="Wortman J."/>
            <person name="Dyer P.S."/>
            <person name="Grigoriev I.V."/>
        </authorList>
    </citation>
    <scope>NUCLEOTIDE SEQUENCE [LARGE SCALE GENOMIC DNA]</scope>
    <source>
        <strain evidence="3">CBS 593.65</strain>
    </source>
</reference>
<protein>
    <submittedName>
        <fullName evidence="2">Uncharacterized protein</fullName>
    </submittedName>
</protein>
<evidence type="ECO:0000313" key="3">
    <source>
        <dbReference type="Proteomes" id="UP000184356"/>
    </source>
</evidence>
<name>A0A1L9TZ76_9EURO</name>